<sequence length="103" mass="12343">MESRLERYLKEKEQKKKSRKKFIIILVLVCILFFAIAVVNNSLGNYIELSDVHVFNYEFEESIHEIEVFGNKYEVEQDTIHNIYSTFKSPFINIKNYINDIME</sequence>
<keyword evidence="1" id="KW-0812">Transmembrane</keyword>
<accession>A0A942Z4Z4</accession>
<dbReference type="RefSeq" id="WP_203364803.1">
    <property type="nucleotide sequence ID" value="NZ_WSFT01000005.1"/>
</dbReference>
<keyword evidence="3" id="KW-1185">Reference proteome</keyword>
<name>A0A942Z4Z4_9FIRM</name>
<evidence type="ECO:0000256" key="1">
    <source>
        <dbReference type="SAM" id="Phobius"/>
    </source>
</evidence>
<evidence type="ECO:0000313" key="2">
    <source>
        <dbReference type="EMBL" id="MBS4536871.1"/>
    </source>
</evidence>
<evidence type="ECO:0000313" key="3">
    <source>
        <dbReference type="Proteomes" id="UP000724672"/>
    </source>
</evidence>
<protein>
    <submittedName>
        <fullName evidence="2">Uncharacterized protein</fullName>
    </submittedName>
</protein>
<gene>
    <name evidence="2" type="ORF">GOQ27_00260</name>
</gene>
<reference evidence="2" key="1">
    <citation type="submission" date="2019-12" db="EMBL/GenBank/DDBJ databases">
        <title>Clostridiaceae gen. nov. sp. nov., isolated from sediment in Xinjiang, China.</title>
        <authorList>
            <person name="Zhang R."/>
        </authorList>
    </citation>
    <scope>NUCLEOTIDE SEQUENCE</scope>
    <source>
        <strain evidence="2">D2Q-11</strain>
    </source>
</reference>
<organism evidence="2 3">
    <name type="scientific">Anaeromonas frigoriresistens</name>
    <dbReference type="NCBI Taxonomy" id="2683708"/>
    <lineage>
        <taxon>Bacteria</taxon>
        <taxon>Bacillati</taxon>
        <taxon>Bacillota</taxon>
        <taxon>Tissierellia</taxon>
        <taxon>Tissierellales</taxon>
        <taxon>Thermohalobacteraceae</taxon>
        <taxon>Anaeromonas</taxon>
    </lineage>
</organism>
<feature type="transmembrane region" description="Helical" evidence="1">
    <location>
        <begin position="21"/>
        <end position="39"/>
    </location>
</feature>
<dbReference type="Proteomes" id="UP000724672">
    <property type="component" value="Unassembled WGS sequence"/>
</dbReference>
<keyword evidence="1" id="KW-1133">Transmembrane helix</keyword>
<proteinExistence type="predicted"/>
<dbReference type="AlphaFoldDB" id="A0A942Z4Z4"/>
<dbReference type="EMBL" id="WSFT01000005">
    <property type="protein sequence ID" value="MBS4536871.1"/>
    <property type="molecule type" value="Genomic_DNA"/>
</dbReference>
<keyword evidence="1" id="KW-0472">Membrane</keyword>
<comment type="caution">
    <text evidence="2">The sequence shown here is derived from an EMBL/GenBank/DDBJ whole genome shotgun (WGS) entry which is preliminary data.</text>
</comment>